<dbReference type="GO" id="GO:0009279">
    <property type="term" value="C:cell outer membrane"/>
    <property type="evidence" value="ECO:0007669"/>
    <property type="project" value="UniProtKB-SubCell"/>
</dbReference>
<organism evidence="7 8">
    <name type="scientific">Fulvivirga sedimenti</name>
    <dbReference type="NCBI Taxonomy" id="2879465"/>
    <lineage>
        <taxon>Bacteria</taxon>
        <taxon>Pseudomonadati</taxon>
        <taxon>Bacteroidota</taxon>
        <taxon>Cytophagia</taxon>
        <taxon>Cytophagales</taxon>
        <taxon>Fulvivirgaceae</taxon>
        <taxon>Fulvivirga</taxon>
    </lineage>
</organism>
<proteinExistence type="predicted"/>
<sequence length="430" mass="48258">MHKVIKLYSAILILFVASLQAFGQTTIDTTRSAEYLVKQILVGNGVLVGNVQYTGPRHAIGLYMDPQKPIGIDTGIVLTSGNALFTMGPNQSPRTGWASNYPGDEDLNDIARGKTHDAAVLEFDFVTASENLSFRFVFSSEEYLEYVGSKFNDVFGFFLVGPDGKKINLAKLPDGKTPITVNTVNNSRNQKYYIDNTYFNTTDPFVWDVRNRKVVRNDHYMEEEQLPPYNIQYDGFTTVLEVNQPVIPNEKYHIKMAIADVADGILDSGVFLEGSSFSSSGNQIVRLDKHFEGFDLTIPRDVAIVPTTTSEVKPVDEPEILKIQMINFDFDKHDLNAEAVIHVRNVYRAWQNHPEAVIEIAGHTDSYGSVEYNRVLSRNRSSSVANALRTLGVPEEKLKIVFFDERRPMTANSTNEGRALNRRVVCTIIL</sequence>
<reference evidence="7" key="1">
    <citation type="submission" date="2021-09" db="EMBL/GenBank/DDBJ databases">
        <title>Fulvivirga sp. isolated from coastal sediment.</title>
        <authorList>
            <person name="Yu H."/>
        </authorList>
    </citation>
    <scope>NUCLEOTIDE SEQUENCE</scope>
    <source>
        <strain evidence="7">1062</strain>
    </source>
</reference>
<dbReference type="InterPro" id="IPR049804">
    <property type="entry name" value="Choice_anch_L"/>
</dbReference>
<evidence type="ECO:0000256" key="1">
    <source>
        <dbReference type="ARBA" id="ARBA00004442"/>
    </source>
</evidence>
<comment type="subcellular location">
    <subcellularLocation>
        <location evidence="1">Cell outer membrane</location>
    </subcellularLocation>
</comment>
<evidence type="ECO:0000259" key="6">
    <source>
        <dbReference type="PROSITE" id="PS51123"/>
    </source>
</evidence>
<dbReference type="Gene3D" id="3.30.1330.60">
    <property type="entry name" value="OmpA-like domain"/>
    <property type="match status" value="1"/>
</dbReference>
<keyword evidence="8" id="KW-1185">Reference proteome</keyword>
<evidence type="ECO:0000256" key="5">
    <source>
        <dbReference type="SAM" id="SignalP"/>
    </source>
</evidence>
<dbReference type="RefSeq" id="WP_225699434.1">
    <property type="nucleotide sequence ID" value="NZ_JAIXNE010000006.1"/>
</dbReference>
<feature type="signal peptide" evidence="5">
    <location>
        <begin position="1"/>
        <end position="23"/>
    </location>
</feature>
<dbReference type="PROSITE" id="PS51123">
    <property type="entry name" value="OMPA_2"/>
    <property type="match status" value="1"/>
</dbReference>
<dbReference type="InterPro" id="IPR050330">
    <property type="entry name" value="Bact_OuterMem_StrucFunc"/>
</dbReference>
<dbReference type="CDD" id="cd07185">
    <property type="entry name" value="OmpA_C-like"/>
    <property type="match status" value="1"/>
</dbReference>
<dbReference type="InterPro" id="IPR006665">
    <property type="entry name" value="OmpA-like"/>
</dbReference>
<keyword evidence="3" id="KW-0998">Cell outer membrane</keyword>
<comment type="caution">
    <text evidence="7">The sequence shown here is derived from an EMBL/GenBank/DDBJ whole genome shotgun (WGS) entry which is preliminary data.</text>
</comment>
<dbReference type="Proteomes" id="UP001139409">
    <property type="component" value="Unassembled WGS sequence"/>
</dbReference>
<dbReference type="InterPro" id="IPR036737">
    <property type="entry name" value="OmpA-like_sf"/>
</dbReference>
<dbReference type="InterPro" id="IPR006664">
    <property type="entry name" value="OMP_bac"/>
</dbReference>
<gene>
    <name evidence="7" type="ORF">LDX50_27135</name>
</gene>
<keyword evidence="5" id="KW-0732">Signal</keyword>
<evidence type="ECO:0000313" key="7">
    <source>
        <dbReference type="EMBL" id="MCA6078578.1"/>
    </source>
</evidence>
<evidence type="ECO:0000256" key="2">
    <source>
        <dbReference type="ARBA" id="ARBA00023136"/>
    </source>
</evidence>
<dbReference type="NCBIfam" id="NF038133">
    <property type="entry name" value="choice_anch_L"/>
    <property type="match status" value="1"/>
</dbReference>
<dbReference type="AlphaFoldDB" id="A0A9X1HWY4"/>
<evidence type="ECO:0000256" key="4">
    <source>
        <dbReference type="PROSITE-ProRule" id="PRU00473"/>
    </source>
</evidence>
<name>A0A9X1HWY4_9BACT</name>
<dbReference type="SUPFAM" id="SSF103088">
    <property type="entry name" value="OmpA-like"/>
    <property type="match status" value="1"/>
</dbReference>
<dbReference type="Pfam" id="PF00691">
    <property type="entry name" value="OmpA"/>
    <property type="match status" value="1"/>
</dbReference>
<feature type="chain" id="PRO_5040764126" evidence="5">
    <location>
        <begin position="24"/>
        <end position="430"/>
    </location>
</feature>
<evidence type="ECO:0000313" key="8">
    <source>
        <dbReference type="Proteomes" id="UP001139409"/>
    </source>
</evidence>
<dbReference type="EMBL" id="JAIXNE010000006">
    <property type="protein sequence ID" value="MCA6078578.1"/>
    <property type="molecule type" value="Genomic_DNA"/>
</dbReference>
<dbReference type="PRINTS" id="PR01021">
    <property type="entry name" value="OMPADOMAIN"/>
</dbReference>
<accession>A0A9X1HWY4</accession>
<protein>
    <submittedName>
        <fullName evidence="7">OmpA family protein</fullName>
    </submittedName>
</protein>
<feature type="domain" description="OmpA-like" evidence="6">
    <location>
        <begin position="315"/>
        <end position="430"/>
    </location>
</feature>
<evidence type="ECO:0000256" key="3">
    <source>
        <dbReference type="ARBA" id="ARBA00023237"/>
    </source>
</evidence>
<dbReference type="PANTHER" id="PTHR30329">
    <property type="entry name" value="STATOR ELEMENT OF FLAGELLAR MOTOR COMPLEX"/>
    <property type="match status" value="1"/>
</dbReference>
<dbReference type="PANTHER" id="PTHR30329:SF21">
    <property type="entry name" value="LIPOPROTEIN YIAD-RELATED"/>
    <property type="match status" value="1"/>
</dbReference>
<keyword evidence="2 4" id="KW-0472">Membrane</keyword>